<dbReference type="Proteomes" id="UP001589832">
    <property type="component" value="Unassembled WGS sequence"/>
</dbReference>
<keyword evidence="1" id="KW-0472">Membrane</keyword>
<comment type="caution">
    <text evidence="2">The sequence shown here is derived from an EMBL/GenBank/DDBJ whole genome shotgun (WGS) entry which is preliminary data.</text>
</comment>
<gene>
    <name evidence="2" type="ORF">ACFFGA_04290</name>
</gene>
<evidence type="ECO:0000256" key="1">
    <source>
        <dbReference type="SAM" id="Phobius"/>
    </source>
</evidence>
<evidence type="ECO:0000313" key="3">
    <source>
        <dbReference type="Proteomes" id="UP001589832"/>
    </source>
</evidence>
<organism evidence="2 3">
    <name type="scientific">Winogradskyella pulchriflava</name>
    <dbReference type="NCBI Taxonomy" id="1110688"/>
    <lineage>
        <taxon>Bacteria</taxon>
        <taxon>Pseudomonadati</taxon>
        <taxon>Bacteroidota</taxon>
        <taxon>Flavobacteriia</taxon>
        <taxon>Flavobacteriales</taxon>
        <taxon>Flavobacteriaceae</taxon>
        <taxon>Winogradskyella</taxon>
    </lineage>
</organism>
<name>A0ABV6Q8M1_9FLAO</name>
<accession>A0ABV6Q8M1</accession>
<dbReference type="RefSeq" id="WP_386060137.1">
    <property type="nucleotide sequence ID" value="NZ_JBHLTQ010000001.1"/>
</dbReference>
<evidence type="ECO:0000313" key="2">
    <source>
        <dbReference type="EMBL" id="MFC0603761.1"/>
    </source>
</evidence>
<keyword evidence="1" id="KW-1133">Transmembrane helix</keyword>
<feature type="transmembrane region" description="Helical" evidence="1">
    <location>
        <begin position="48"/>
        <end position="67"/>
    </location>
</feature>
<protein>
    <submittedName>
        <fullName evidence="2">Uncharacterized protein</fullName>
    </submittedName>
</protein>
<proteinExistence type="predicted"/>
<sequence length="156" mass="16492">MLHKVLKIVAALISLLGIVSLVRIISKGDDAIDAAAQAGDTAIVEPMAWAAYIMLGLVLVFVIVFVLKNLFTNSAGLKNTLIGVGAFVAVLVIAYVLSDNENPIMNDGKYLFKYGDKAATSNEIQMSGAGLVAFYILLALAAITMVFSGVKKIISK</sequence>
<feature type="transmembrane region" description="Helical" evidence="1">
    <location>
        <begin position="79"/>
        <end position="97"/>
    </location>
</feature>
<feature type="transmembrane region" description="Helical" evidence="1">
    <location>
        <begin position="132"/>
        <end position="150"/>
    </location>
</feature>
<keyword evidence="1" id="KW-0812">Transmembrane</keyword>
<keyword evidence="3" id="KW-1185">Reference proteome</keyword>
<reference evidence="2 3" key="1">
    <citation type="submission" date="2024-09" db="EMBL/GenBank/DDBJ databases">
        <authorList>
            <person name="Sun Q."/>
            <person name="Mori K."/>
        </authorList>
    </citation>
    <scope>NUCLEOTIDE SEQUENCE [LARGE SCALE GENOMIC DNA]</scope>
    <source>
        <strain evidence="2 3">NCAIM B.02481</strain>
    </source>
</reference>
<dbReference type="EMBL" id="JBHLTQ010000001">
    <property type="protein sequence ID" value="MFC0603761.1"/>
    <property type="molecule type" value="Genomic_DNA"/>
</dbReference>